<reference evidence="1 2" key="1">
    <citation type="journal article" date="2019" name="Commun. Biol.">
        <title>The bagworm genome reveals a unique fibroin gene that provides high tensile strength.</title>
        <authorList>
            <person name="Kono N."/>
            <person name="Nakamura H."/>
            <person name="Ohtoshi R."/>
            <person name="Tomita M."/>
            <person name="Numata K."/>
            <person name="Arakawa K."/>
        </authorList>
    </citation>
    <scope>NUCLEOTIDE SEQUENCE [LARGE SCALE GENOMIC DNA]</scope>
</reference>
<accession>A0A4C1UCD8</accession>
<evidence type="ECO:0000313" key="2">
    <source>
        <dbReference type="Proteomes" id="UP000299102"/>
    </source>
</evidence>
<proteinExistence type="predicted"/>
<dbReference type="AlphaFoldDB" id="A0A4C1UCD8"/>
<protein>
    <submittedName>
        <fullName evidence="1">Uncharacterized protein</fullName>
    </submittedName>
</protein>
<dbReference type="Proteomes" id="UP000299102">
    <property type="component" value="Unassembled WGS sequence"/>
</dbReference>
<dbReference type="EMBL" id="BGZK01000156">
    <property type="protein sequence ID" value="GBP24038.1"/>
    <property type="molecule type" value="Genomic_DNA"/>
</dbReference>
<name>A0A4C1UCD8_EUMVA</name>
<evidence type="ECO:0000313" key="1">
    <source>
        <dbReference type="EMBL" id="GBP24038.1"/>
    </source>
</evidence>
<keyword evidence="2" id="KW-1185">Reference proteome</keyword>
<organism evidence="1 2">
    <name type="scientific">Eumeta variegata</name>
    <name type="common">Bagworm moth</name>
    <name type="synonym">Eumeta japonica</name>
    <dbReference type="NCBI Taxonomy" id="151549"/>
    <lineage>
        <taxon>Eukaryota</taxon>
        <taxon>Metazoa</taxon>
        <taxon>Ecdysozoa</taxon>
        <taxon>Arthropoda</taxon>
        <taxon>Hexapoda</taxon>
        <taxon>Insecta</taxon>
        <taxon>Pterygota</taxon>
        <taxon>Neoptera</taxon>
        <taxon>Endopterygota</taxon>
        <taxon>Lepidoptera</taxon>
        <taxon>Glossata</taxon>
        <taxon>Ditrysia</taxon>
        <taxon>Tineoidea</taxon>
        <taxon>Psychidae</taxon>
        <taxon>Oiketicinae</taxon>
        <taxon>Eumeta</taxon>
    </lineage>
</organism>
<comment type="caution">
    <text evidence="1">The sequence shown here is derived from an EMBL/GenBank/DDBJ whole genome shotgun (WGS) entry which is preliminary data.</text>
</comment>
<sequence>MPERLLVGDTTRRIRLWFLYGNPVRHLVLADSASLFGRRHFGDFSRAVASASARCSGSNVGLDRVEHPAGNAPDEFLYGLDTEVASDNVI</sequence>
<gene>
    <name evidence="1" type="ORF">EVAR_10139_1</name>
</gene>